<evidence type="ECO:0000313" key="4">
    <source>
        <dbReference type="EMBL" id="KAL0948118.1"/>
    </source>
</evidence>
<evidence type="ECO:0008006" key="6">
    <source>
        <dbReference type="Google" id="ProtNLM"/>
    </source>
</evidence>
<keyword evidence="5" id="KW-1185">Reference proteome</keyword>
<feature type="region of interest" description="Disordered" evidence="1">
    <location>
        <begin position="295"/>
        <end position="324"/>
    </location>
</feature>
<feature type="region of interest" description="Disordered" evidence="1">
    <location>
        <begin position="167"/>
        <end position="201"/>
    </location>
</feature>
<dbReference type="Pfam" id="PF18718">
    <property type="entry name" value="CxC5"/>
    <property type="match status" value="1"/>
</dbReference>
<feature type="region of interest" description="Disordered" evidence="1">
    <location>
        <begin position="1"/>
        <end position="46"/>
    </location>
</feature>
<dbReference type="Proteomes" id="UP001556367">
    <property type="component" value="Unassembled WGS sequence"/>
</dbReference>
<gene>
    <name evidence="4" type="ORF">HGRIS_010735</name>
</gene>
<sequence>MSHSTAGSRDSAALPEVSRSPSPDHRSTSPDYNLQGASKVSGGVARGKTARINVGDMAHRNRFTPLADAPPKGTVFLFGDRNSTAITQRQMEITTDLEPILAALRDDYSPIERDNLRIYVEEEHGWSSKGRFSKALASKDSAYWKPFDNDEGKLQLRILAELSSAQPDGSISASRPTHHARSASASGIPTTTSSASDTSMRQLTRKTPEYIAAGWQHASDLLRKASQMSKDNFDFRPHSNKQDITELVVSGHDGQLGQDFQGLGLADMIAWLSGSQDRRLSDGVDSATEALEVVERQKQEKKAKGSKKGKDDAAGSSKKGKGKSGTLSITLDTLADHLGRFPRFTSKGKLIRKLRPVSHSAIEPVLIICPPDMRCTMGTCTSVAGLAQNTRKRDTPTVVLIKDNKCHHNVQVFSGRCLQCDTIFYADHDSAVKPDDHLKRTRTYYNSAVYLKVGQKLWVDRQFSKSVVNAVYSFHASTAAITSYWNESFEIPGNTFIASRRQIWQAFVQETVCQVASSSNMELALDDGLPINDVTRLAFAHLGENGIVRSAEGHHCSECTHAYKDTADHIVDDNDDAGMVGVDEGRVVPAYAGPDEHIGEQPVLPAAAHPSAEPQAPVKLVVMDGIVMGPRHCAFDQCVAELANARNGVFCAAHEAQHRHKCRIRGCNRPKHNDTQACATHQANWYQHIVRFGRQSVLGIRRLLRRTEEERHEWLPPINAQQHAHDEVPVANAQRSNYFTPGRFYVVETICAPCGVVIAWTKFDKSESPGFRKYIPLQIFAQTIFALTRHVL</sequence>
<evidence type="ECO:0000313" key="5">
    <source>
        <dbReference type="Proteomes" id="UP001556367"/>
    </source>
</evidence>
<proteinExistence type="predicted"/>
<protein>
    <recommendedName>
        <fullName evidence="6">CxC6 like cysteine cluster associated with KDZ domain-containing protein</fullName>
    </recommendedName>
</protein>
<accession>A0ABR3IXX7</accession>
<feature type="compositionally biased region" description="Polar residues" evidence="1">
    <location>
        <begin position="29"/>
        <end position="38"/>
    </location>
</feature>
<comment type="caution">
    <text evidence="4">The sequence shown here is derived from an EMBL/GenBank/DDBJ whole genome shotgun (WGS) entry which is preliminary data.</text>
</comment>
<evidence type="ECO:0000256" key="1">
    <source>
        <dbReference type="SAM" id="MobiDB-lite"/>
    </source>
</evidence>
<evidence type="ECO:0000259" key="3">
    <source>
        <dbReference type="Pfam" id="PF18721"/>
    </source>
</evidence>
<feature type="domain" description="CxC6 like cysteine cluster associated with KDZ" evidence="3">
    <location>
        <begin position="622"/>
        <end position="687"/>
    </location>
</feature>
<dbReference type="Pfam" id="PF18721">
    <property type="entry name" value="CxC6"/>
    <property type="match status" value="1"/>
</dbReference>
<reference evidence="5" key="1">
    <citation type="submission" date="2024-06" db="EMBL/GenBank/DDBJ databases">
        <title>Multi-omics analyses provide insights into the biosynthesis of the anticancer antibiotic pleurotin in Hohenbuehelia grisea.</title>
        <authorList>
            <person name="Weaver J.A."/>
            <person name="Alberti F."/>
        </authorList>
    </citation>
    <scope>NUCLEOTIDE SEQUENCE [LARGE SCALE GENOMIC DNA]</scope>
    <source>
        <strain evidence="5">T-177</strain>
    </source>
</reference>
<evidence type="ECO:0000259" key="2">
    <source>
        <dbReference type="Pfam" id="PF18718"/>
    </source>
</evidence>
<dbReference type="EMBL" id="JASNQZ010000014">
    <property type="protein sequence ID" value="KAL0948118.1"/>
    <property type="molecule type" value="Genomic_DNA"/>
</dbReference>
<feature type="compositionally biased region" description="Polar residues" evidence="1">
    <location>
        <begin position="183"/>
        <end position="201"/>
    </location>
</feature>
<feature type="compositionally biased region" description="Basic and acidic residues" evidence="1">
    <location>
        <begin position="295"/>
        <end position="313"/>
    </location>
</feature>
<name>A0ABR3IXX7_9AGAR</name>
<feature type="domain" description="CxC5 like cysteine cluster associated with KDZ" evidence="2">
    <location>
        <begin position="364"/>
        <end position="489"/>
    </location>
</feature>
<dbReference type="InterPro" id="IPR041539">
    <property type="entry name" value="CxC5"/>
</dbReference>
<organism evidence="4 5">
    <name type="scientific">Hohenbuehelia grisea</name>
    <dbReference type="NCBI Taxonomy" id="104357"/>
    <lineage>
        <taxon>Eukaryota</taxon>
        <taxon>Fungi</taxon>
        <taxon>Dikarya</taxon>
        <taxon>Basidiomycota</taxon>
        <taxon>Agaricomycotina</taxon>
        <taxon>Agaricomycetes</taxon>
        <taxon>Agaricomycetidae</taxon>
        <taxon>Agaricales</taxon>
        <taxon>Pleurotineae</taxon>
        <taxon>Pleurotaceae</taxon>
        <taxon>Hohenbuehelia</taxon>
    </lineage>
</organism>
<dbReference type="InterPro" id="IPR040898">
    <property type="entry name" value="CxC6"/>
</dbReference>